<protein>
    <submittedName>
        <fullName evidence="3">Uncharacterized protein</fullName>
    </submittedName>
</protein>
<keyword evidence="4" id="KW-1185">Reference proteome</keyword>
<sequence length="193" mass="20527">MFRDIYLNNIPQGLPSTVQELTFAALDALPNAGDADQDSVYRGFAVNNDISADAANCSAVNGTIQRLWKSASKYVVEVCVLPVAPSTTSPPSPPPRPTPSSKTEPMQHHFLTLSVDMGLIIGVVVGGLVVLGAIAAFVILKRRTVKPPPTPVYYPYEGGDNFDTVNDGRTFGSNGTKIVDTNGTWGATSGYRN</sequence>
<keyword evidence="2" id="KW-0472">Membrane</keyword>
<feature type="region of interest" description="Disordered" evidence="1">
    <location>
        <begin position="85"/>
        <end position="104"/>
    </location>
</feature>
<accession>A0A067BXI8</accession>
<dbReference type="RefSeq" id="XP_012210015.1">
    <property type="nucleotide sequence ID" value="XM_012354625.1"/>
</dbReference>
<dbReference type="Proteomes" id="UP000030745">
    <property type="component" value="Unassembled WGS sequence"/>
</dbReference>
<reference evidence="3 4" key="1">
    <citation type="journal article" date="2013" name="PLoS Genet.">
        <title>Distinctive expansion of potential virulence genes in the genome of the oomycete fish pathogen Saprolegnia parasitica.</title>
        <authorList>
            <person name="Jiang R.H."/>
            <person name="de Bruijn I."/>
            <person name="Haas B.J."/>
            <person name="Belmonte R."/>
            <person name="Lobach L."/>
            <person name="Christie J."/>
            <person name="van den Ackerveken G."/>
            <person name="Bottin A."/>
            <person name="Bulone V."/>
            <person name="Diaz-Moreno S.M."/>
            <person name="Dumas B."/>
            <person name="Fan L."/>
            <person name="Gaulin E."/>
            <person name="Govers F."/>
            <person name="Grenville-Briggs L.J."/>
            <person name="Horner N.R."/>
            <person name="Levin J.Z."/>
            <person name="Mammella M."/>
            <person name="Meijer H.J."/>
            <person name="Morris P."/>
            <person name="Nusbaum C."/>
            <person name="Oome S."/>
            <person name="Phillips A.J."/>
            <person name="van Rooyen D."/>
            <person name="Rzeszutek E."/>
            <person name="Saraiva M."/>
            <person name="Secombes C.J."/>
            <person name="Seidl M.F."/>
            <person name="Snel B."/>
            <person name="Stassen J.H."/>
            <person name="Sykes S."/>
            <person name="Tripathy S."/>
            <person name="van den Berg H."/>
            <person name="Vega-Arreguin J.C."/>
            <person name="Wawra S."/>
            <person name="Young S.K."/>
            <person name="Zeng Q."/>
            <person name="Dieguez-Uribeondo J."/>
            <person name="Russ C."/>
            <person name="Tyler B.M."/>
            <person name="van West P."/>
        </authorList>
    </citation>
    <scope>NUCLEOTIDE SEQUENCE [LARGE SCALE GENOMIC DNA]</scope>
    <source>
        <strain evidence="3 4">CBS 223.65</strain>
    </source>
</reference>
<dbReference type="EMBL" id="KK583360">
    <property type="protein sequence ID" value="KDO19272.1"/>
    <property type="molecule type" value="Genomic_DNA"/>
</dbReference>
<evidence type="ECO:0000313" key="4">
    <source>
        <dbReference type="Proteomes" id="UP000030745"/>
    </source>
</evidence>
<dbReference type="GeneID" id="24137259"/>
<keyword evidence="2" id="KW-1133">Transmembrane helix</keyword>
<feature type="compositionally biased region" description="Pro residues" evidence="1">
    <location>
        <begin position="88"/>
        <end position="98"/>
    </location>
</feature>
<gene>
    <name evidence="3" type="ORF">SPRG_15541</name>
</gene>
<keyword evidence="2" id="KW-0812">Transmembrane</keyword>
<dbReference type="KEGG" id="spar:SPRG_15541"/>
<dbReference type="AlphaFoldDB" id="A0A067BXI8"/>
<dbReference type="VEuPathDB" id="FungiDB:SPRG_15541"/>
<evidence type="ECO:0000313" key="3">
    <source>
        <dbReference type="EMBL" id="KDO19272.1"/>
    </source>
</evidence>
<name>A0A067BXI8_SAPPC</name>
<organism evidence="3 4">
    <name type="scientific">Saprolegnia parasitica (strain CBS 223.65)</name>
    <dbReference type="NCBI Taxonomy" id="695850"/>
    <lineage>
        <taxon>Eukaryota</taxon>
        <taxon>Sar</taxon>
        <taxon>Stramenopiles</taxon>
        <taxon>Oomycota</taxon>
        <taxon>Saprolegniomycetes</taxon>
        <taxon>Saprolegniales</taxon>
        <taxon>Saprolegniaceae</taxon>
        <taxon>Saprolegnia</taxon>
    </lineage>
</organism>
<evidence type="ECO:0000256" key="2">
    <source>
        <dbReference type="SAM" id="Phobius"/>
    </source>
</evidence>
<proteinExistence type="predicted"/>
<evidence type="ECO:0000256" key="1">
    <source>
        <dbReference type="SAM" id="MobiDB-lite"/>
    </source>
</evidence>
<feature type="transmembrane region" description="Helical" evidence="2">
    <location>
        <begin position="119"/>
        <end position="140"/>
    </location>
</feature>